<proteinExistence type="inferred from homology"/>
<dbReference type="InterPro" id="IPR019775">
    <property type="entry name" value="WD40_repeat_CS"/>
</dbReference>
<dbReference type="PROSITE" id="PS50082">
    <property type="entry name" value="WD_REPEATS_2"/>
    <property type="match status" value="3"/>
</dbReference>
<evidence type="ECO:0000256" key="1">
    <source>
        <dbReference type="ARBA" id="ARBA00006445"/>
    </source>
</evidence>
<dbReference type="GO" id="GO:0031145">
    <property type="term" value="P:anaphase-promoting complex-dependent catabolic process"/>
    <property type="evidence" value="ECO:0007669"/>
    <property type="project" value="TreeGrafter"/>
</dbReference>
<dbReference type="EMBL" id="CACRXK020015030">
    <property type="protein sequence ID" value="CAB4027806.1"/>
    <property type="molecule type" value="Genomic_DNA"/>
</dbReference>
<evidence type="ECO:0000259" key="7">
    <source>
        <dbReference type="Pfam" id="PF24807"/>
    </source>
</evidence>
<dbReference type="GO" id="GO:1990757">
    <property type="term" value="F:ubiquitin ligase activator activity"/>
    <property type="evidence" value="ECO:0007669"/>
    <property type="project" value="TreeGrafter"/>
</dbReference>
<dbReference type="InterPro" id="IPR056150">
    <property type="entry name" value="WD40_CDC20-Fz"/>
</dbReference>
<name>A0A6S7J740_PARCT</name>
<dbReference type="Gene3D" id="2.130.10.10">
    <property type="entry name" value="YVTN repeat-like/Quinoprotein amine dehydrogenase"/>
    <property type="match status" value="1"/>
</dbReference>
<evidence type="ECO:0000313" key="8">
    <source>
        <dbReference type="EMBL" id="CAB4027806.1"/>
    </source>
</evidence>
<dbReference type="PROSITE" id="PS50294">
    <property type="entry name" value="WD_REPEATS_REGION"/>
    <property type="match status" value="2"/>
</dbReference>
<dbReference type="GO" id="GO:0010997">
    <property type="term" value="F:anaphase-promoting complex binding"/>
    <property type="evidence" value="ECO:0007669"/>
    <property type="project" value="InterPro"/>
</dbReference>
<dbReference type="SUPFAM" id="SSF50978">
    <property type="entry name" value="WD40 repeat-like"/>
    <property type="match status" value="1"/>
</dbReference>
<keyword evidence="2" id="KW-0853">WD repeat</keyword>
<keyword evidence="6" id="KW-0131">Cell cycle</keyword>
<evidence type="ECO:0000256" key="3">
    <source>
        <dbReference type="ARBA" id="ARBA00022618"/>
    </source>
</evidence>
<keyword evidence="4" id="KW-0677">Repeat</keyword>
<dbReference type="InterPro" id="IPR001680">
    <property type="entry name" value="WD40_rpt"/>
</dbReference>
<dbReference type="CDD" id="cd00200">
    <property type="entry name" value="WD40"/>
    <property type="match status" value="1"/>
</dbReference>
<dbReference type="InterPro" id="IPR015943">
    <property type="entry name" value="WD40/YVTN_repeat-like_dom_sf"/>
</dbReference>
<keyword evidence="5" id="KW-0498">Mitosis</keyword>
<evidence type="ECO:0000313" key="9">
    <source>
        <dbReference type="Proteomes" id="UP001152795"/>
    </source>
</evidence>
<feature type="domain" description="CDC20/Fizzy WD40" evidence="7">
    <location>
        <begin position="40"/>
        <end position="331"/>
    </location>
</feature>
<dbReference type="GO" id="GO:0051301">
    <property type="term" value="P:cell division"/>
    <property type="evidence" value="ECO:0007669"/>
    <property type="project" value="UniProtKB-KW"/>
</dbReference>
<keyword evidence="3 8" id="KW-0132">Cell division</keyword>
<keyword evidence="9" id="KW-1185">Reference proteome</keyword>
<evidence type="ECO:0000256" key="2">
    <source>
        <dbReference type="ARBA" id="ARBA00022574"/>
    </source>
</evidence>
<dbReference type="PROSITE" id="PS00678">
    <property type="entry name" value="WD_REPEATS_1"/>
    <property type="match status" value="1"/>
</dbReference>
<protein>
    <submittedName>
        <fullName evidence="8">Cell division cycle 20 homolog</fullName>
    </submittedName>
</protein>
<accession>A0A6S7J740</accession>
<dbReference type="GO" id="GO:1905786">
    <property type="term" value="P:positive regulation of anaphase-promoting complex-dependent catabolic process"/>
    <property type="evidence" value="ECO:0007669"/>
    <property type="project" value="TreeGrafter"/>
</dbReference>
<dbReference type="SMART" id="SM00320">
    <property type="entry name" value="WD40"/>
    <property type="match status" value="7"/>
</dbReference>
<comment type="similarity">
    <text evidence="1">Belongs to the WD repeat CDC20/Fizzy family.</text>
</comment>
<sequence length="364" mass="40100">MKSNSFSGYQNNLRVVYCQNRGSSKAKSSRYISKVPEKILDAPELLNDFYLNLVDWGSNNCIAIGLGSGVYIWNYETQATKLLLEIPNNDYVSSVSWVKDGNVLAIGCSNTRIHLWDVETEKPLRTMLGHAGRVGSLAWNSCILSSGGRTGKIINHDVRIAEHIVSTLHEHTQDVCGLAWSPDGRMLASGGNDNLLNVWSPLAVGQLPLHSLTHHQAAVKGVSWCPWQSNVLASGGGTADRYIRLWNVTTGVCLNSIDTKSQISSILWSKDYKELITGHGFSNNQLSIWKYPSMTRVADLVDHSARVLCMSMSPSGEHVASAGADETLRIWKCFDRSQLKKKSAAGGIVKKTLNTNLTMINRIR</sequence>
<dbReference type="PANTHER" id="PTHR19918:SF8">
    <property type="entry name" value="FI02843P"/>
    <property type="match status" value="1"/>
</dbReference>
<dbReference type="InterPro" id="IPR033010">
    <property type="entry name" value="Cdc20/Fizzy"/>
</dbReference>
<dbReference type="Proteomes" id="UP001152795">
    <property type="component" value="Unassembled WGS sequence"/>
</dbReference>
<comment type="caution">
    <text evidence="8">The sequence shown here is derived from an EMBL/GenBank/DDBJ whole genome shotgun (WGS) entry which is preliminary data.</text>
</comment>
<dbReference type="GO" id="GO:0005680">
    <property type="term" value="C:anaphase-promoting complex"/>
    <property type="evidence" value="ECO:0007669"/>
    <property type="project" value="TreeGrafter"/>
</dbReference>
<dbReference type="PANTHER" id="PTHR19918">
    <property type="entry name" value="CELL DIVISION CYCLE 20 CDC20 FIZZY -RELATED"/>
    <property type="match status" value="1"/>
</dbReference>
<reference evidence="8" key="1">
    <citation type="submission" date="2020-04" db="EMBL/GenBank/DDBJ databases">
        <authorList>
            <person name="Alioto T."/>
            <person name="Alioto T."/>
            <person name="Gomez Garrido J."/>
        </authorList>
    </citation>
    <scope>NUCLEOTIDE SEQUENCE</scope>
    <source>
        <strain evidence="8">A484AB</strain>
    </source>
</reference>
<dbReference type="AlphaFoldDB" id="A0A6S7J740"/>
<organism evidence="8 9">
    <name type="scientific">Paramuricea clavata</name>
    <name type="common">Red gorgonian</name>
    <name type="synonym">Violescent sea-whip</name>
    <dbReference type="NCBI Taxonomy" id="317549"/>
    <lineage>
        <taxon>Eukaryota</taxon>
        <taxon>Metazoa</taxon>
        <taxon>Cnidaria</taxon>
        <taxon>Anthozoa</taxon>
        <taxon>Octocorallia</taxon>
        <taxon>Malacalcyonacea</taxon>
        <taxon>Plexauridae</taxon>
        <taxon>Paramuricea</taxon>
    </lineage>
</organism>
<evidence type="ECO:0000256" key="4">
    <source>
        <dbReference type="ARBA" id="ARBA00022737"/>
    </source>
</evidence>
<dbReference type="InterPro" id="IPR036322">
    <property type="entry name" value="WD40_repeat_dom_sf"/>
</dbReference>
<dbReference type="OrthoDB" id="10263272at2759"/>
<evidence type="ECO:0000256" key="5">
    <source>
        <dbReference type="ARBA" id="ARBA00022776"/>
    </source>
</evidence>
<gene>
    <name evidence="8" type="ORF">PACLA_8A039920</name>
</gene>
<evidence type="ECO:0000256" key="6">
    <source>
        <dbReference type="ARBA" id="ARBA00023306"/>
    </source>
</evidence>
<dbReference type="Pfam" id="PF24807">
    <property type="entry name" value="WD40_CDC20-Fz"/>
    <property type="match status" value="1"/>
</dbReference>